<name>A0A2N0NMR3_9GLOM</name>
<comment type="caution">
    <text evidence="1">The sequence shown here is derived from an EMBL/GenBank/DDBJ whole genome shotgun (WGS) entry which is preliminary data.</text>
</comment>
<dbReference type="VEuPathDB" id="FungiDB:FUN_006445"/>
<evidence type="ECO:0000313" key="1">
    <source>
        <dbReference type="EMBL" id="PKB95870.1"/>
    </source>
</evidence>
<reference evidence="1 2" key="1">
    <citation type="submission" date="2016-04" db="EMBL/GenBank/DDBJ databases">
        <title>Genome analyses suggest a sexual origin of heterokaryosis in a supposedly ancient asexual fungus.</title>
        <authorList>
            <person name="Ropars J."/>
            <person name="Sedzielewska K."/>
            <person name="Noel J."/>
            <person name="Charron P."/>
            <person name="Farinelli L."/>
            <person name="Marton T."/>
            <person name="Kruger M."/>
            <person name="Pelin A."/>
            <person name="Brachmann A."/>
            <person name="Corradi N."/>
        </authorList>
    </citation>
    <scope>NUCLEOTIDE SEQUENCE [LARGE SCALE GENOMIC DNA]</scope>
    <source>
        <strain evidence="1 2">A5</strain>
    </source>
</reference>
<proteinExistence type="predicted"/>
<protein>
    <recommendedName>
        <fullName evidence="3">BAH domain-containing protein</fullName>
    </recommendedName>
</protein>
<organism evidence="1 2">
    <name type="scientific">Rhizophagus irregularis</name>
    <dbReference type="NCBI Taxonomy" id="588596"/>
    <lineage>
        <taxon>Eukaryota</taxon>
        <taxon>Fungi</taxon>
        <taxon>Fungi incertae sedis</taxon>
        <taxon>Mucoromycota</taxon>
        <taxon>Glomeromycotina</taxon>
        <taxon>Glomeromycetes</taxon>
        <taxon>Glomerales</taxon>
        <taxon>Glomeraceae</taxon>
        <taxon>Rhizophagus</taxon>
    </lineage>
</organism>
<evidence type="ECO:0000313" key="2">
    <source>
        <dbReference type="Proteomes" id="UP000232722"/>
    </source>
</evidence>
<dbReference type="VEuPathDB" id="FungiDB:RhiirFUN_003895"/>
<dbReference type="Proteomes" id="UP000232722">
    <property type="component" value="Unassembled WGS sequence"/>
</dbReference>
<dbReference type="EMBL" id="LLXJ01004367">
    <property type="protein sequence ID" value="PKB95870.1"/>
    <property type="molecule type" value="Genomic_DNA"/>
</dbReference>
<dbReference type="AlphaFoldDB" id="A0A2N0NMR3"/>
<gene>
    <name evidence="1" type="ORF">RhiirA5_385721</name>
</gene>
<sequence>MAYQLSISDIIWNVLNNPSLVKKMYFGPDVDSKIKSEYWHGTLWAESLLFGKEQLMISEEIYKCGDFVYYYDYNDNEQKLGRLRAIVLNEGDQYRLRIQKVLDYNDLPGTFKGELRQNRSLSGEVWLQDEPFLTITTSQISEKVAEDTLQITEILYKHHAHWRIRDATLSYQHPSEYVSVMQSPSSTMKVYKLFLDIYYDDFGTFRNVYHSLGGVYVQFGNMPAHQRKLLKNHFVLGFVPFGGNFNEFMLPFVSEMKEFEQGKLMKVNGEDSWVIAGLGVVTADLPQGNDMAGVLRHNANKGCRTCTASRESFTNLYQDIPATSRYHHTTDVQFKEISDEPATTRQNQLCTQYGLRAKPNILDRLLRERHLQTPQDVYHATAGKIGRLLKLTCELFSQEGENEFIKAWKSFKKPKKWPRLPNPISHHASFMMSDYLRLAMIMPFILNSFLKVSSLKENESKIIMQRIDTLRISTVKNAIISCWVHVAKTMRMVFESKFTLDSYDELQKCLREEMIILPKVFPEFANLPNLHINVHLPMHARTYGTLINTQVGIKEMVHRIFKAMVPRTNCKNVELDLLKRYTTLFAIRHLVDRGADQRLSQPCRGFATMQSNFRNLLTNWYITEDKVSNEQELNEDVDVISSPVDFITNIILKRLLSQQDRENIMKNLPNFKSELLLSFVDIGLNSALVYSQMGWYELATYTIEESDGIFSKVHLHIGDIVTIHEENNGECYAIIKGIFKYKGNNGKYYVFITIDWFDDTNRIHNVLKCPLYRIQSIQDMRWRRIFPISIIDRVQKVHFVYDTKSGLWIKNNYYFTAI</sequence>
<evidence type="ECO:0008006" key="3">
    <source>
        <dbReference type="Google" id="ProtNLM"/>
    </source>
</evidence>
<accession>A0A2N0NMR3</accession>
<dbReference type="VEuPathDB" id="FungiDB:RhiirA1_398664"/>
<reference evidence="1 2" key="2">
    <citation type="submission" date="2017-09" db="EMBL/GenBank/DDBJ databases">
        <title>Extensive intraspecific genome diversity in a model arbuscular mycorrhizal fungus.</title>
        <authorList>
            <person name="Chen E.C."/>
            <person name="Morin E."/>
            <person name="Beaudet D."/>
            <person name="Noel J."/>
            <person name="Ndikumana S."/>
            <person name="Charron P."/>
            <person name="St-Onge C."/>
            <person name="Giorgi J."/>
            <person name="Grigoriev I.V."/>
            <person name="Roux C."/>
            <person name="Martin F.M."/>
            <person name="Corradi N."/>
        </authorList>
    </citation>
    <scope>NUCLEOTIDE SEQUENCE [LARGE SCALE GENOMIC DNA]</scope>
    <source>
        <strain evidence="1 2">A5</strain>
    </source>
</reference>